<dbReference type="GO" id="GO:0005737">
    <property type="term" value="C:cytoplasm"/>
    <property type="evidence" value="ECO:0007669"/>
    <property type="project" value="TreeGrafter"/>
</dbReference>
<name>H2APV3_KAZAF</name>
<dbReference type="EMBL" id="HE650822">
    <property type="protein sequence ID" value="CCF56403.1"/>
    <property type="molecule type" value="Genomic_DNA"/>
</dbReference>
<dbReference type="GeneID" id="13882627"/>
<protein>
    <recommendedName>
        <fullName evidence="1">BPL/LPL catalytic domain-containing protein</fullName>
    </recommendedName>
</protein>
<dbReference type="STRING" id="1071382.H2APV3"/>
<dbReference type="eggNOG" id="KOG1536">
    <property type="taxonomic scope" value="Eukaryota"/>
</dbReference>
<dbReference type="Gene3D" id="3.40.50.880">
    <property type="match status" value="1"/>
</dbReference>
<dbReference type="AlphaFoldDB" id="H2APV3"/>
<sequence>MNILVYNGPGTTPGSVRHAVETFRQFLEPYYAINVASPKVLETEPWITKTAAIVFPGGADLPYVRECRPFMNKIRDYIYKSGGLYIGFCAGGYFGSKRVEFCQGIPNMEVTGGRDLQFFPGIARGPAYGTYKYNSEEGACAAKLLVNNGNVVYNYFNGGAVFVDADKCDNVEVLAHYSDSTSVSFSDSVPFHGKPAAVVLCEVGRGKALLTGAHPEFTPKIMEQSQESGHLSQAILQVLKDNDKQRLQFLQYIFSKAGLHCNDSFGENKRPDLTPLLVCSRDKSKVDTFKDMIVQNMKDLVEVDGRSETSGESNTFKFYEGFNSQYAVVTNSLRGIDPENAPVSIIFPSVDEGLPDKSFISHFDVQKYFKHLHSQNSLGSLLLYGDVVTSTSSMLNQNHSFVKSMPDNSVLHVGTIQVLGKGRGGNAWVNPRGVSASTAVVSVPTQSPTTGKPVPFVFVQYIAMLAYCEAIFSYGDGYEDLPIRIKWPNDLYALDPKYYHNNKMTLLGGGLNSHAVPLQEREPAFCKISGLLVNTFFDIDKYILLLGCGLNVDNNGPTTSLNGWVRLLNQERENAHLQPLPPIEIEVLQALCMNRLQSLLKKFIDCGAEAVLPEYYKFWLHSNQVVKLSEHGNVLAKITGITEDYGLLIAKELVMGGDSEFTGTIYHLQPDGNTFDIFKGLIARKV</sequence>
<evidence type="ECO:0000313" key="3">
    <source>
        <dbReference type="Proteomes" id="UP000005220"/>
    </source>
</evidence>
<dbReference type="RefSeq" id="XP_003955538.1">
    <property type="nucleotide sequence ID" value="XM_003955489.1"/>
</dbReference>
<dbReference type="FunCoup" id="H2APV3">
    <property type="interactions" value="140"/>
</dbReference>
<gene>
    <name evidence="2" type="primary">KAFR0B01050</name>
    <name evidence="2" type="ORF">KAFR_0B01050</name>
</gene>
<dbReference type="Pfam" id="PF09825">
    <property type="entry name" value="BPL_N"/>
    <property type="match status" value="1"/>
</dbReference>
<dbReference type="InParanoid" id="H2APV3"/>
<dbReference type="InterPro" id="IPR004143">
    <property type="entry name" value="BPL_LPL_catalytic"/>
</dbReference>
<dbReference type="HOGENOM" id="CLU_006150_1_1_1"/>
<dbReference type="KEGG" id="kaf:KAFR_0B01050"/>
<feature type="domain" description="BPL/LPL catalytic" evidence="1">
    <location>
        <begin position="373"/>
        <end position="604"/>
    </location>
</feature>
<dbReference type="CDD" id="cd03144">
    <property type="entry name" value="GATase1_ScBLP_like"/>
    <property type="match status" value="1"/>
</dbReference>
<reference evidence="2 3" key="1">
    <citation type="journal article" date="2011" name="Proc. Natl. Acad. Sci. U.S.A.">
        <title>Evolutionary erosion of yeast sex chromosomes by mating-type switching accidents.</title>
        <authorList>
            <person name="Gordon J.L."/>
            <person name="Armisen D."/>
            <person name="Proux-Wera E."/>
            <person name="Oheigeartaigh S.S."/>
            <person name="Byrne K.P."/>
            <person name="Wolfe K.H."/>
        </authorList>
    </citation>
    <scope>NUCLEOTIDE SEQUENCE [LARGE SCALE GENOMIC DNA]</scope>
    <source>
        <strain evidence="3">ATCC 22294 / BCRC 22015 / CBS 2517 / CECT 1963 / NBRC 1671 / NRRL Y-8276</strain>
    </source>
</reference>
<dbReference type="PANTHER" id="PTHR12835">
    <property type="entry name" value="BIOTIN PROTEIN LIGASE"/>
    <property type="match status" value="1"/>
</dbReference>
<dbReference type="InterPro" id="IPR045864">
    <property type="entry name" value="aa-tRNA-synth_II/BPL/LPL"/>
</dbReference>
<dbReference type="Pfam" id="PF03099">
    <property type="entry name" value="BPL_LplA_LipB"/>
    <property type="match status" value="1"/>
</dbReference>
<organism evidence="2 3">
    <name type="scientific">Kazachstania africana (strain ATCC 22294 / BCRC 22015 / CBS 2517 / CECT 1963 / NBRC 1671 / NRRL Y-8276)</name>
    <name type="common">Yeast</name>
    <name type="synonym">Kluyveromyces africanus</name>
    <dbReference type="NCBI Taxonomy" id="1071382"/>
    <lineage>
        <taxon>Eukaryota</taxon>
        <taxon>Fungi</taxon>
        <taxon>Dikarya</taxon>
        <taxon>Ascomycota</taxon>
        <taxon>Saccharomycotina</taxon>
        <taxon>Saccharomycetes</taxon>
        <taxon>Saccharomycetales</taxon>
        <taxon>Saccharomycetaceae</taxon>
        <taxon>Kazachstania</taxon>
    </lineage>
</organism>
<dbReference type="SUPFAM" id="SSF55681">
    <property type="entry name" value="Class II aaRS and biotin synthetases"/>
    <property type="match status" value="1"/>
</dbReference>
<dbReference type="InterPro" id="IPR019197">
    <property type="entry name" value="Biotin-prot_ligase_N"/>
</dbReference>
<dbReference type="Gene3D" id="3.30.930.10">
    <property type="entry name" value="Bira Bifunctional Protein, Domain 2"/>
    <property type="match status" value="1"/>
</dbReference>
<evidence type="ECO:0000313" key="2">
    <source>
        <dbReference type="EMBL" id="CCF56403.1"/>
    </source>
</evidence>
<dbReference type="OrthoDB" id="10250105at2759"/>
<dbReference type="PROSITE" id="PS51733">
    <property type="entry name" value="BPL_LPL_CATALYTIC"/>
    <property type="match status" value="1"/>
</dbReference>
<accession>H2APV3</accession>
<proteinExistence type="predicted"/>
<dbReference type="Proteomes" id="UP000005220">
    <property type="component" value="Chromosome 2"/>
</dbReference>
<dbReference type="SUPFAM" id="SSF52317">
    <property type="entry name" value="Class I glutamine amidotransferase-like"/>
    <property type="match status" value="1"/>
</dbReference>
<dbReference type="GO" id="GO:0004077">
    <property type="term" value="F:biotin--[biotin carboxyl-carrier protein] ligase activity"/>
    <property type="evidence" value="ECO:0007669"/>
    <property type="project" value="EnsemblFungi"/>
</dbReference>
<evidence type="ECO:0000259" key="1">
    <source>
        <dbReference type="PROSITE" id="PS51733"/>
    </source>
</evidence>
<dbReference type="PANTHER" id="PTHR12835:SF5">
    <property type="entry name" value="BIOTIN--PROTEIN LIGASE"/>
    <property type="match status" value="1"/>
</dbReference>
<keyword evidence="3" id="KW-1185">Reference proteome</keyword>
<dbReference type="InterPro" id="IPR029062">
    <property type="entry name" value="Class_I_gatase-like"/>
</dbReference>